<keyword evidence="3" id="KW-0234">DNA repair</keyword>
<evidence type="ECO:0000256" key="2">
    <source>
        <dbReference type="ARBA" id="ARBA00022763"/>
    </source>
</evidence>
<feature type="region of interest" description="Disordered" evidence="5">
    <location>
        <begin position="1"/>
        <end position="75"/>
    </location>
</feature>
<dbReference type="PANTHER" id="PTHR15272">
    <property type="entry name" value="CHROMATIN ASSEMBLY FACTOR 1 SUBUNIT A CAF-1 SUBUNIT A"/>
    <property type="match status" value="1"/>
</dbReference>
<sequence length="381" mass="44171">MPKSPKTSSAKSSRSSKSLKSPKTSKTSKKKEENNDVIFIDPQKENEQKNEQKKPKQPNLTNFFKPLEKPAPPPTLPQCMPDTSRFTSLFQLKQGMTIAPILARKPLSTEERENLLNVHCEFPDYLSQCKNKRVKIPATVTNKLKAKYHDFHDNYRPAYYGTWRRRSKAINGRRPFSKGEKTLNYEYDSDDDWEEEPADADECKSDEEEEKDVPMDSDEEDDGFFVDHGYLSSDEGSQGGDDLDENCDVEGEPKRPMKISDDEKNEANQTEKRKSSGNEKEHEQRRQRLEQKAEEYKAEIKRKERLFKICFFILFGSTLEVNTQKRQLIPTVYLPDESVHPEFSRFVLPGVRFDYSKIVAKSVENDEEKIEKMSVETVTVE</sequence>
<feature type="region of interest" description="Disordered" evidence="5">
    <location>
        <begin position="174"/>
        <end position="290"/>
    </location>
</feature>
<feature type="compositionally biased region" description="Basic and acidic residues" evidence="5">
    <location>
        <begin position="251"/>
        <end position="290"/>
    </location>
</feature>
<gene>
    <name evidence="7" type="ORF">MENT_LOCUS14322</name>
</gene>
<evidence type="ECO:0000259" key="6">
    <source>
        <dbReference type="Pfam" id="PF12253"/>
    </source>
</evidence>
<feature type="compositionally biased region" description="Low complexity" evidence="5">
    <location>
        <begin position="1"/>
        <end position="25"/>
    </location>
</feature>
<feature type="compositionally biased region" description="Acidic residues" evidence="5">
    <location>
        <begin position="187"/>
        <end position="224"/>
    </location>
</feature>
<evidence type="ECO:0000313" key="7">
    <source>
        <dbReference type="EMBL" id="CAD2160557.1"/>
    </source>
</evidence>
<accession>A0A6V7UKQ6</accession>
<evidence type="ECO:0000256" key="4">
    <source>
        <dbReference type="ARBA" id="ARBA00023242"/>
    </source>
</evidence>
<dbReference type="GO" id="GO:0006334">
    <property type="term" value="P:nucleosome assembly"/>
    <property type="evidence" value="ECO:0007669"/>
    <property type="project" value="TreeGrafter"/>
</dbReference>
<keyword evidence="2" id="KW-0227">DNA damage</keyword>
<evidence type="ECO:0000256" key="5">
    <source>
        <dbReference type="SAM" id="MobiDB-lite"/>
    </source>
</evidence>
<dbReference type="GO" id="GO:0006281">
    <property type="term" value="P:DNA repair"/>
    <property type="evidence" value="ECO:0007669"/>
    <property type="project" value="UniProtKB-KW"/>
</dbReference>
<feature type="compositionally biased region" description="Acidic residues" evidence="5">
    <location>
        <begin position="241"/>
        <end position="250"/>
    </location>
</feature>
<dbReference type="InterPro" id="IPR022043">
    <property type="entry name" value="CAF1A_DD"/>
</dbReference>
<evidence type="ECO:0000256" key="3">
    <source>
        <dbReference type="ARBA" id="ARBA00023204"/>
    </source>
</evidence>
<feature type="domain" description="Chromatin assembly factor 1 subunit A dimerization" evidence="6">
    <location>
        <begin position="147"/>
        <end position="219"/>
    </location>
</feature>
<dbReference type="OrthoDB" id="79480at2759"/>
<feature type="compositionally biased region" description="Basic and acidic residues" evidence="5">
    <location>
        <begin position="42"/>
        <end position="54"/>
    </location>
</feature>
<evidence type="ECO:0000313" key="8">
    <source>
        <dbReference type="Proteomes" id="UP000580250"/>
    </source>
</evidence>
<comment type="caution">
    <text evidence="7">The sequence shown here is derived from an EMBL/GenBank/DDBJ whole genome shotgun (WGS) entry which is preliminary data.</text>
</comment>
<comment type="subcellular location">
    <subcellularLocation>
        <location evidence="1">Nucleus</location>
    </subcellularLocation>
</comment>
<organism evidence="7 8">
    <name type="scientific">Meloidogyne enterolobii</name>
    <name type="common">Root-knot nematode worm</name>
    <name type="synonym">Meloidogyne mayaguensis</name>
    <dbReference type="NCBI Taxonomy" id="390850"/>
    <lineage>
        <taxon>Eukaryota</taxon>
        <taxon>Metazoa</taxon>
        <taxon>Ecdysozoa</taxon>
        <taxon>Nematoda</taxon>
        <taxon>Chromadorea</taxon>
        <taxon>Rhabditida</taxon>
        <taxon>Tylenchina</taxon>
        <taxon>Tylenchomorpha</taxon>
        <taxon>Tylenchoidea</taxon>
        <taxon>Meloidogynidae</taxon>
        <taxon>Meloidogyninae</taxon>
        <taxon>Meloidogyne</taxon>
    </lineage>
</organism>
<dbReference type="Proteomes" id="UP000580250">
    <property type="component" value="Unassembled WGS sequence"/>
</dbReference>
<keyword evidence="4" id="KW-0539">Nucleus</keyword>
<protein>
    <recommendedName>
        <fullName evidence="6">Chromatin assembly factor 1 subunit A dimerization domain-containing protein</fullName>
    </recommendedName>
</protein>
<evidence type="ECO:0000256" key="1">
    <source>
        <dbReference type="ARBA" id="ARBA00004123"/>
    </source>
</evidence>
<proteinExistence type="predicted"/>
<dbReference type="EMBL" id="CAJEWN010000080">
    <property type="protein sequence ID" value="CAD2160557.1"/>
    <property type="molecule type" value="Genomic_DNA"/>
</dbReference>
<dbReference type="PANTHER" id="PTHR15272:SF0">
    <property type="entry name" value="CHROMATIN ASSEMBLY FACTOR 1 SUBUNIT A"/>
    <property type="match status" value="1"/>
</dbReference>
<dbReference type="Pfam" id="PF12253">
    <property type="entry name" value="CAF1A_dimeriz"/>
    <property type="match status" value="1"/>
</dbReference>
<name>A0A6V7UKQ6_MELEN</name>
<dbReference type="AlphaFoldDB" id="A0A6V7UKQ6"/>
<dbReference type="GO" id="GO:0005634">
    <property type="term" value="C:nucleus"/>
    <property type="evidence" value="ECO:0007669"/>
    <property type="project" value="UniProtKB-SubCell"/>
</dbReference>
<dbReference type="GO" id="GO:0033186">
    <property type="term" value="C:CAF-1 complex"/>
    <property type="evidence" value="ECO:0007669"/>
    <property type="project" value="TreeGrafter"/>
</dbReference>
<reference evidence="7 8" key="1">
    <citation type="submission" date="2020-08" db="EMBL/GenBank/DDBJ databases">
        <authorList>
            <person name="Koutsovoulos G."/>
            <person name="Danchin GJ E."/>
        </authorList>
    </citation>
    <scope>NUCLEOTIDE SEQUENCE [LARGE SCALE GENOMIC DNA]</scope>
</reference>